<dbReference type="EMBL" id="JAFCJH010000022">
    <property type="protein sequence ID" value="MBR0797964.1"/>
    <property type="molecule type" value="Genomic_DNA"/>
</dbReference>
<dbReference type="RefSeq" id="WP_212493511.1">
    <property type="nucleotide sequence ID" value="NZ_JAFCJH010000022.1"/>
</dbReference>
<evidence type="ECO:0000313" key="4">
    <source>
        <dbReference type="Proteomes" id="UP001315278"/>
    </source>
</evidence>
<protein>
    <submittedName>
        <fullName evidence="3">DUF927 domain-containing protein</fullName>
    </submittedName>
</protein>
<feature type="domain" description="DUF927" evidence="2">
    <location>
        <begin position="412"/>
        <end position="629"/>
    </location>
</feature>
<proteinExistence type="predicted"/>
<sequence>MMDARNPATDTSSVDVDEATVIQFVTSLHQQAQQALSGIERPGFLQMMRLHPLDKRPVFTRFRIGDVDAMAQQAIADARAGHNVYIEGRTISEKTPRNVRGGIEHTAFVFALVVDSDADKGKAANRDLGGSASLVVETSPGNRHYWFFLKEGVHAADAKPIGEAVRQALGSDYDTGTVTQPYRVAGTPNYPNEAKRKRGRTTVERTSIVAVHPERRCTLEDLRSLFPSPRRSRREGNASGAWKKFLSLLDRTDAAEYGSDRSRMLFAALLLAINAGVDDATINNAILDPAHVGKPIYEHCWHNGKSDSGTREYLARQIERARDKVRGREEYFEQGGSIFWKKPGKDSLPLANFTARIAEDVKIDDGSSHARRQFTIEYSIGGREGTARVPADQFDSLNWVTRELGADAIVTPGPQIKQHLANAIKSMERDARRTGTIYAHLGWRKEDGQWLYLHADGAIGANGPVGGIRVELEGELSDFALPTATVGGPREVLQSSLRMLDMAPTRITWPLLAATYLAPLGEFVPITVTPFFTGGTGTRKSAMQAVAQAHWYNEQNGKKLPANWSSTANSLEALAFRAKDALLVIDDFCPRGSAVDVQRYHHAAERIFRAQGNRAGRGRMNADGTLRTEMYPRGILAASGEDTPSGHSLRARMIICDISPDDVNLSVLTEMQSAANAGTLKEAMAGYIQYVAGQDKDLLKKRVGDLRAEAAGMIRDGHTRTPENAALLMLGVENLLGYAMHIGCDVVVGRLKKDAWEALLATGQQQDRQQRDEQPAPRFIGLLQGLLSSGGAHIRDAHSHHPPQHARILGWTETEYGDKVQLRPGGRSIGWIDERGDDLFLDPNATYAELHQFAQRQGQPLPLTQGALWKRLQEAGLLEPGEDGRHTVKKSIDGRRPRVLHLKVSKVLEIEPGSGSTI</sequence>
<dbReference type="Gene3D" id="3.30.70.1790">
    <property type="entry name" value="RepB DNA-primase, N-terminal domain"/>
    <property type="match status" value="1"/>
</dbReference>
<gene>
    <name evidence="3" type="ORF">JQ615_21475</name>
</gene>
<dbReference type="Pfam" id="PF06048">
    <property type="entry name" value="DUF927"/>
    <property type="match status" value="1"/>
</dbReference>
<organism evidence="3 4">
    <name type="scientific">Bradyrhizobium jicamae</name>
    <dbReference type="NCBI Taxonomy" id="280332"/>
    <lineage>
        <taxon>Bacteria</taxon>
        <taxon>Pseudomonadati</taxon>
        <taxon>Pseudomonadota</taxon>
        <taxon>Alphaproteobacteria</taxon>
        <taxon>Hyphomicrobiales</taxon>
        <taxon>Nitrobacteraceae</taxon>
        <taxon>Bradyrhizobium</taxon>
    </lineage>
</organism>
<keyword evidence="4" id="KW-1185">Reference proteome</keyword>
<evidence type="ECO:0000256" key="1">
    <source>
        <dbReference type="SAM" id="MobiDB-lite"/>
    </source>
</evidence>
<dbReference type="Proteomes" id="UP001315278">
    <property type="component" value="Unassembled WGS sequence"/>
</dbReference>
<evidence type="ECO:0000313" key="3">
    <source>
        <dbReference type="EMBL" id="MBR0797964.1"/>
    </source>
</evidence>
<accession>A0ABS5FMT5</accession>
<feature type="region of interest" description="Disordered" evidence="1">
    <location>
        <begin position="180"/>
        <end position="200"/>
    </location>
</feature>
<evidence type="ECO:0000259" key="2">
    <source>
        <dbReference type="Pfam" id="PF06048"/>
    </source>
</evidence>
<name>A0ABS5FMT5_9BRAD</name>
<dbReference type="InterPro" id="IPR009270">
    <property type="entry name" value="DUF927"/>
</dbReference>
<comment type="caution">
    <text evidence="3">The sequence shown here is derived from an EMBL/GenBank/DDBJ whole genome shotgun (WGS) entry which is preliminary data.</text>
</comment>
<reference evidence="4" key="1">
    <citation type="journal article" date="2021" name="ISME J.">
        <title>Evolutionary origin and ecological implication of a unique nif island in free-living Bradyrhizobium lineages.</title>
        <authorList>
            <person name="Tao J."/>
        </authorList>
    </citation>
    <scope>NUCLEOTIDE SEQUENCE [LARGE SCALE GENOMIC DNA]</scope>
    <source>
        <strain evidence="4">SZCCT0434</strain>
    </source>
</reference>